<name>A0A173XC62_9FIRM</name>
<dbReference type="EMBL" id="CYZO01000001">
    <property type="protein sequence ID" value="CUN49362.1"/>
    <property type="molecule type" value="Genomic_DNA"/>
</dbReference>
<evidence type="ECO:0000313" key="2">
    <source>
        <dbReference type="Proteomes" id="UP000095787"/>
    </source>
</evidence>
<dbReference type="Proteomes" id="UP000095787">
    <property type="component" value="Unassembled WGS sequence"/>
</dbReference>
<sequence>MRLTLQNHIVCADYGQVHLDARVVGQIINYTAETWQPDRPKKERECNIEQGKIAEEITEQFIRQYYSQELSLKTYDEIRNDDFKKHAPFDFLLWKTGTVNIAFIEEAIRQDIARTPNKFVKLSNVTRRLCRTLGVKIVEVKSTNIRNDLKVESDFTGDYDNVKSVQKLLETIRRKDDVFCYPKLKRRESDPGYCLDDYCREVQERFSEFDGCKGENLRRRVIAWECENQCCDIFVRVYLDRPAKKGFVIGWMQKEELLDDTVQFKRMRQKNKSELALYFAKNLGETKGIDCLAQAFGKPKQRVYANPYTPTNFYHKTDDCKFIRRVLKEELLIFDSEEAAIQNGRFINRCRECFSKDG</sequence>
<dbReference type="RefSeq" id="WP_022003294.1">
    <property type="nucleotide sequence ID" value="NZ_CAUDSR010000030.1"/>
</dbReference>
<proteinExistence type="predicted"/>
<dbReference type="AlphaFoldDB" id="A0A173XC62"/>
<gene>
    <name evidence="1" type="ORF">ERS852456_00046</name>
</gene>
<protein>
    <submittedName>
        <fullName evidence="1">Uncharacterized protein</fullName>
    </submittedName>
</protein>
<accession>A0A173XC62</accession>
<evidence type="ECO:0000313" key="1">
    <source>
        <dbReference type="EMBL" id="CUN49362.1"/>
    </source>
</evidence>
<reference evidence="1 2" key="1">
    <citation type="submission" date="2015-09" db="EMBL/GenBank/DDBJ databases">
        <authorList>
            <consortium name="Pathogen Informatics"/>
        </authorList>
    </citation>
    <scope>NUCLEOTIDE SEQUENCE [LARGE SCALE GENOMIC DNA]</scope>
    <source>
        <strain evidence="1 2">2789STDY5834841</strain>
    </source>
</reference>
<organism evidence="1 2">
    <name type="scientific">[Ruminococcus] torques</name>
    <dbReference type="NCBI Taxonomy" id="33039"/>
    <lineage>
        <taxon>Bacteria</taxon>
        <taxon>Bacillati</taxon>
        <taxon>Bacillota</taxon>
        <taxon>Clostridia</taxon>
        <taxon>Lachnospirales</taxon>
        <taxon>Lachnospiraceae</taxon>
        <taxon>Mediterraneibacter</taxon>
    </lineage>
</organism>